<dbReference type="EMBL" id="CM008050">
    <property type="protein sequence ID" value="PAN31008.1"/>
    <property type="molecule type" value="Genomic_DNA"/>
</dbReference>
<name>A0A2S3HVQ7_9POAL</name>
<dbReference type="Proteomes" id="UP000243499">
    <property type="component" value="Chromosome 5"/>
</dbReference>
<sequence length="163" mass="16952">MVTLVVHHKSTRSWFCGRRAVGAHVGGRPHSNCPLFPPSGSDFSSSFPLPSPFLFLRADIHRASGSGGSDGARGAGPAWCSSWGGGGAGRRLRPLSGGSSASFASQGNDGWCRKCCPLAPGELRRTESPQWESAAAPPGVLRTAAAPTSLASAAIFSFIFLWL</sequence>
<accession>A0A2S3HVQ7</accession>
<reference evidence="1" key="1">
    <citation type="submission" date="2018-04" db="EMBL/GenBank/DDBJ databases">
        <title>WGS assembly of Panicum hallii.</title>
        <authorList>
            <person name="Lovell J."/>
            <person name="Jenkins J."/>
            <person name="Lowry D."/>
            <person name="Mamidi S."/>
            <person name="Sreedasyam A."/>
            <person name="Weng X."/>
            <person name="Barry K."/>
            <person name="Bonette J."/>
            <person name="Campitelli B."/>
            <person name="Daum C."/>
            <person name="Gordon S."/>
            <person name="Gould B."/>
            <person name="Lipzen A."/>
            <person name="Macqueen A."/>
            <person name="Palacio-Mejia J."/>
            <person name="Plott C."/>
            <person name="Shakirov E."/>
            <person name="Shu S."/>
            <person name="Yoshinaga Y."/>
            <person name="Zane M."/>
            <person name="Rokhsar D."/>
            <person name="Grimwood J."/>
            <person name="Schmutz J."/>
            <person name="Juenger T."/>
        </authorList>
    </citation>
    <scope>NUCLEOTIDE SEQUENCE [LARGE SCALE GENOMIC DNA]</scope>
    <source>
        <strain evidence="1">FIL2</strain>
    </source>
</reference>
<dbReference type="AlphaFoldDB" id="A0A2S3HVQ7"/>
<protein>
    <submittedName>
        <fullName evidence="1">Uncharacterized protein</fullName>
    </submittedName>
</protein>
<organism evidence="1">
    <name type="scientific">Panicum hallii</name>
    <dbReference type="NCBI Taxonomy" id="206008"/>
    <lineage>
        <taxon>Eukaryota</taxon>
        <taxon>Viridiplantae</taxon>
        <taxon>Streptophyta</taxon>
        <taxon>Embryophyta</taxon>
        <taxon>Tracheophyta</taxon>
        <taxon>Spermatophyta</taxon>
        <taxon>Magnoliopsida</taxon>
        <taxon>Liliopsida</taxon>
        <taxon>Poales</taxon>
        <taxon>Poaceae</taxon>
        <taxon>PACMAD clade</taxon>
        <taxon>Panicoideae</taxon>
        <taxon>Panicodae</taxon>
        <taxon>Paniceae</taxon>
        <taxon>Panicinae</taxon>
        <taxon>Panicum</taxon>
        <taxon>Panicum sect. Panicum</taxon>
    </lineage>
</organism>
<proteinExistence type="predicted"/>
<evidence type="ECO:0000313" key="1">
    <source>
        <dbReference type="EMBL" id="PAN31008.1"/>
    </source>
</evidence>
<dbReference type="Gramene" id="PAN31008">
    <property type="protein sequence ID" value="PAN31008"/>
    <property type="gene ID" value="PAHAL_5G388400"/>
</dbReference>
<gene>
    <name evidence="1" type="ORF">PAHAL_5G388400</name>
</gene>